<evidence type="ECO:0000256" key="6">
    <source>
        <dbReference type="ARBA" id="ARBA00023136"/>
    </source>
</evidence>
<dbReference type="PANTHER" id="PTHR34184:SF4">
    <property type="entry name" value="UPF0718 PROTEIN YCGR"/>
    <property type="match status" value="1"/>
</dbReference>
<keyword evidence="5 7" id="KW-1133">Transmembrane helix</keyword>
<keyword evidence="4 7" id="KW-0812">Transmembrane</keyword>
<keyword evidence="3" id="KW-1003">Cell membrane</keyword>
<evidence type="ECO:0000256" key="4">
    <source>
        <dbReference type="ARBA" id="ARBA00022692"/>
    </source>
</evidence>
<feature type="transmembrane region" description="Helical" evidence="7">
    <location>
        <begin position="42"/>
        <end position="72"/>
    </location>
</feature>
<feature type="transmembrane region" description="Helical" evidence="7">
    <location>
        <begin position="206"/>
        <end position="225"/>
    </location>
</feature>
<evidence type="ECO:0000313" key="9">
    <source>
        <dbReference type="Proteomes" id="UP001595696"/>
    </source>
</evidence>
<sequence>MVVRDDARRVSSTWLLAGLVVAGVLAQGLLAEAVAGSVRARAAFTVFAGIFVQAVPFLVLGVVLSGLVAAFVSPRVLGKILPRNETAAIGVAGLAGAAVPGCECGVVPVARRLTDQGAPGAVALAFMLSAPAINPMVLIATAVAFPGEPGMVAARFAGSLATALLMGLLWSRLGQPGWMTPAPAHPHHTAGRTRWETFTEAARHDLVQAAAFLVVGAAAAALLHVAVPPDWYAHLAGQLALAVLVLAVLAVLLALCSEADAFVAASMSALPLLPRLVFLVVGPAVDVKLFAMQAGTFGRAFAIRFAPLTFAVAVVCGTVAGLVFLGGAR</sequence>
<comment type="caution">
    <text evidence="8">The sequence shown here is derived from an EMBL/GenBank/DDBJ whole genome shotgun (WGS) entry which is preliminary data.</text>
</comment>
<keyword evidence="9" id="KW-1185">Reference proteome</keyword>
<feature type="transmembrane region" description="Helical" evidence="7">
    <location>
        <begin position="151"/>
        <end position="170"/>
    </location>
</feature>
<evidence type="ECO:0000256" key="3">
    <source>
        <dbReference type="ARBA" id="ARBA00022475"/>
    </source>
</evidence>
<dbReference type="Proteomes" id="UP001595696">
    <property type="component" value="Unassembled WGS sequence"/>
</dbReference>
<reference evidence="9" key="1">
    <citation type="journal article" date="2019" name="Int. J. Syst. Evol. Microbiol.">
        <title>The Global Catalogue of Microorganisms (GCM) 10K type strain sequencing project: providing services to taxonomists for standard genome sequencing and annotation.</title>
        <authorList>
            <consortium name="The Broad Institute Genomics Platform"/>
            <consortium name="The Broad Institute Genome Sequencing Center for Infectious Disease"/>
            <person name="Wu L."/>
            <person name="Ma J."/>
        </authorList>
    </citation>
    <scope>NUCLEOTIDE SEQUENCE [LARGE SCALE GENOMIC DNA]</scope>
    <source>
        <strain evidence="9">CGMCC 4.7330</strain>
    </source>
</reference>
<dbReference type="Pfam" id="PF03773">
    <property type="entry name" value="ArsP_1"/>
    <property type="match status" value="1"/>
</dbReference>
<evidence type="ECO:0000313" key="8">
    <source>
        <dbReference type="EMBL" id="MFC3965697.1"/>
    </source>
</evidence>
<dbReference type="EMBL" id="JBHSAX010000022">
    <property type="protein sequence ID" value="MFC3965697.1"/>
    <property type="molecule type" value="Genomic_DNA"/>
</dbReference>
<proteinExistence type="inferred from homology"/>
<feature type="transmembrane region" description="Helical" evidence="7">
    <location>
        <begin position="305"/>
        <end position="325"/>
    </location>
</feature>
<dbReference type="InterPro" id="IPR005524">
    <property type="entry name" value="DUF318"/>
</dbReference>
<accession>A0ABV8DZW0</accession>
<protein>
    <submittedName>
        <fullName evidence="8">Permease</fullName>
    </submittedName>
</protein>
<comment type="subcellular location">
    <subcellularLocation>
        <location evidence="1">Cell membrane</location>
        <topology evidence="1">Multi-pass membrane protein</topology>
    </subcellularLocation>
</comment>
<name>A0ABV8DZW0_9NOCA</name>
<evidence type="ECO:0000256" key="2">
    <source>
        <dbReference type="ARBA" id="ARBA00006386"/>
    </source>
</evidence>
<dbReference type="PANTHER" id="PTHR34184">
    <property type="entry name" value="UPF0718 PROTEIN YCGR"/>
    <property type="match status" value="1"/>
</dbReference>
<dbReference type="RefSeq" id="WP_378615765.1">
    <property type="nucleotide sequence ID" value="NZ_JBHSAX010000022.1"/>
</dbReference>
<feature type="transmembrane region" description="Helical" evidence="7">
    <location>
        <begin position="121"/>
        <end position="145"/>
    </location>
</feature>
<evidence type="ECO:0000256" key="1">
    <source>
        <dbReference type="ARBA" id="ARBA00004651"/>
    </source>
</evidence>
<feature type="transmembrane region" description="Helical" evidence="7">
    <location>
        <begin position="262"/>
        <end position="285"/>
    </location>
</feature>
<comment type="similarity">
    <text evidence="2">Belongs to the UPF0718 family.</text>
</comment>
<feature type="transmembrane region" description="Helical" evidence="7">
    <location>
        <begin position="231"/>
        <end position="255"/>
    </location>
</feature>
<dbReference type="InterPro" id="IPR052923">
    <property type="entry name" value="UPF0718"/>
</dbReference>
<evidence type="ECO:0000256" key="5">
    <source>
        <dbReference type="ARBA" id="ARBA00022989"/>
    </source>
</evidence>
<organism evidence="8 9">
    <name type="scientific">Nocardia jiangsuensis</name>
    <dbReference type="NCBI Taxonomy" id="1691563"/>
    <lineage>
        <taxon>Bacteria</taxon>
        <taxon>Bacillati</taxon>
        <taxon>Actinomycetota</taxon>
        <taxon>Actinomycetes</taxon>
        <taxon>Mycobacteriales</taxon>
        <taxon>Nocardiaceae</taxon>
        <taxon>Nocardia</taxon>
    </lineage>
</organism>
<evidence type="ECO:0000256" key="7">
    <source>
        <dbReference type="SAM" id="Phobius"/>
    </source>
</evidence>
<keyword evidence="6 7" id="KW-0472">Membrane</keyword>
<gene>
    <name evidence="8" type="ORF">ACFO0B_27220</name>
</gene>